<dbReference type="InterPro" id="IPR036188">
    <property type="entry name" value="FAD/NAD-bd_sf"/>
</dbReference>
<evidence type="ECO:0000256" key="2">
    <source>
        <dbReference type="ARBA" id="ARBA00023002"/>
    </source>
</evidence>
<gene>
    <name evidence="4" type="ORF">H0H81_008726</name>
</gene>
<evidence type="ECO:0000256" key="1">
    <source>
        <dbReference type="ARBA" id="ARBA00007992"/>
    </source>
</evidence>
<dbReference type="PANTHER" id="PTHR13789:SF147">
    <property type="entry name" value="PUTATIVE (AFU_ORTHOLOGUE AFUA_2G01950)-RELATED"/>
    <property type="match status" value="1"/>
</dbReference>
<proteinExistence type="inferred from homology"/>
<evidence type="ECO:0000256" key="3">
    <source>
        <dbReference type="ARBA" id="ARBA00023033"/>
    </source>
</evidence>
<keyword evidence="2" id="KW-0560">Oxidoreductase</keyword>
<evidence type="ECO:0000313" key="4">
    <source>
        <dbReference type="EMBL" id="KAG5651418.1"/>
    </source>
</evidence>
<evidence type="ECO:0008006" key="6">
    <source>
        <dbReference type="Google" id="ProtNLM"/>
    </source>
</evidence>
<keyword evidence="5" id="KW-1185">Reference proteome</keyword>
<organism evidence="4 5">
    <name type="scientific">Sphagnurus paluster</name>
    <dbReference type="NCBI Taxonomy" id="117069"/>
    <lineage>
        <taxon>Eukaryota</taxon>
        <taxon>Fungi</taxon>
        <taxon>Dikarya</taxon>
        <taxon>Basidiomycota</taxon>
        <taxon>Agaricomycotina</taxon>
        <taxon>Agaricomycetes</taxon>
        <taxon>Agaricomycetidae</taxon>
        <taxon>Agaricales</taxon>
        <taxon>Tricholomatineae</taxon>
        <taxon>Lyophyllaceae</taxon>
        <taxon>Sphagnurus</taxon>
    </lineage>
</organism>
<dbReference type="Proteomes" id="UP000717328">
    <property type="component" value="Unassembled WGS sequence"/>
</dbReference>
<dbReference type="Gene3D" id="3.50.50.60">
    <property type="entry name" value="FAD/NAD(P)-binding domain"/>
    <property type="match status" value="1"/>
</dbReference>
<sequence length="251" mass="27653">MFGWFGNGRICLGIPLGGNEDFAMFVYGPADGQEGDWETAAPAEAMRRILEPAESRLRKLGALAAPPVCIPVTDFPELEDWVHESGNMVLIGEAAHPLPPGAIQMCAMAVEDGAVLAKLFSHLRTEDQISSFLYAFEALRQGRCRAVQKKEFGDIFFMSFPPGPMQEGRDAALRAARDAGRNVLESGEDAEETPEWSEIKEVFGYDAEDEADNWWQEWGILRERAQGRDVMPAGDMQSVFGNVVVERQVGG</sequence>
<keyword evidence="3" id="KW-0503">Monooxygenase</keyword>
<reference evidence="4" key="1">
    <citation type="submission" date="2021-02" db="EMBL/GenBank/DDBJ databases">
        <authorList>
            <person name="Nieuwenhuis M."/>
            <person name="Van De Peppel L.J.J."/>
        </authorList>
    </citation>
    <scope>NUCLEOTIDE SEQUENCE</scope>
    <source>
        <strain evidence="4">D49</strain>
    </source>
</reference>
<accession>A0A9P7KI96</accession>
<dbReference type="OrthoDB" id="420606at2759"/>
<dbReference type="PANTHER" id="PTHR13789">
    <property type="entry name" value="MONOOXYGENASE"/>
    <property type="match status" value="1"/>
</dbReference>
<comment type="caution">
    <text evidence="4">The sequence shown here is derived from an EMBL/GenBank/DDBJ whole genome shotgun (WGS) entry which is preliminary data.</text>
</comment>
<dbReference type="EMBL" id="JABCKI010000246">
    <property type="protein sequence ID" value="KAG5651418.1"/>
    <property type="molecule type" value="Genomic_DNA"/>
</dbReference>
<dbReference type="SUPFAM" id="SSF51905">
    <property type="entry name" value="FAD/NAD(P)-binding domain"/>
    <property type="match status" value="1"/>
</dbReference>
<comment type="similarity">
    <text evidence="1">Belongs to the paxM FAD-dependent monooxygenase family.</text>
</comment>
<dbReference type="AlphaFoldDB" id="A0A9P7KI96"/>
<dbReference type="GO" id="GO:0004497">
    <property type="term" value="F:monooxygenase activity"/>
    <property type="evidence" value="ECO:0007669"/>
    <property type="project" value="UniProtKB-KW"/>
</dbReference>
<protein>
    <recommendedName>
        <fullName evidence="6">FAD-binding domain-containing protein</fullName>
    </recommendedName>
</protein>
<reference evidence="4" key="2">
    <citation type="submission" date="2021-10" db="EMBL/GenBank/DDBJ databases">
        <title>Phylogenomics reveals ancestral predisposition of the termite-cultivated fungus Termitomyces towards a domesticated lifestyle.</title>
        <authorList>
            <person name="Auxier B."/>
            <person name="Grum-Grzhimaylo A."/>
            <person name="Cardenas M.E."/>
            <person name="Lodge J.D."/>
            <person name="Laessoe T."/>
            <person name="Pedersen O."/>
            <person name="Smith M.E."/>
            <person name="Kuyper T.W."/>
            <person name="Franco-Molano E.A."/>
            <person name="Baroni T.J."/>
            <person name="Aanen D.K."/>
        </authorList>
    </citation>
    <scope>NUCLEOTIDE SEQUENCE</scope>
    <source>
        <strain evidence="4">D49</strain>
    </source>
</reference>
<name>A0A9P7KI96_9AGAR</name>
<dbReference type="InterPro" id="IPR050493">
    <property type="entry name" value="FAD-dep_Monooxygenase_BioMet"/>
</dbReference>
<evidence type="ECO:0000313" key="5">
    <source>
        <dbReference type="Proteomes" id="UP000717328"/>
    </source>
</evidence>